<name>A0ACB7P6U1_9PEZI</name>
<sequence>MWDRLRSVPQSSGRQMDRGHPLDDGGMSVGLGIGYGGLSSAPPKGYSYSIKGGPAPQRPPREFFESRYLQLWNPSITSPAPRNLNCDLEHPSQTHAWPQVSETAPAVKEPPRRNPNRITVRTANFRPASSVYSEDSPPLTSHYTANVATKYGYRYGGADDISPPSSPEPDAGHVDRFLPGDVSPIDEDDGPAYHHTGLPNSDIPRNDRGGQPYAAAEPRQGTQSPPPNRAITSIPMMRRERRKQSDAATRDMHPSQRGPAPQQSRNPPARDAPRWDPLTGEQTSSSRSRPAQANPADFHQDLGITGQGWAEPQNGPSAAQSFGDRVRRIAKKAAAAREGNTDPAAGAFTSTRPGWRGASGRTAIVEPVHDTREVAPLRIPEKSSRRNIPPVAALRSNNAPDGPARRGQTPPISPPPSETPTRSAPREAMGRILTSSQPPAATQTPSQTGQRYPSPPLSGNRVKADAPAVAAARELVRDGQYAHPSPVFHSPDSTNQLRRKPPPVHTNAHHQHQVSLSSVYSQQTEPLHHSPLPITETSPPTEEPYVQPPSRFSITTYATSNTGTTRDDLDDHLDGDQPPVPSLPADYQQHYHSARPSSDHSPVTSPIDQFMTSPFSAPPPVSRTPSTDPEQQQYVMSTAYNPALARALAIDRPSSRASDINKTLPPAPPEQSADQAQDRVGLLNAQLRALANRRININRSIQQMTELMPTDKLMNSAEVVRKRESEKKKVETLRQELADVQREEYELGLKLHRAYKRQDRDADWEPTTLWVRRVTG</sequence>
<gene>
    <name evidence="1" type="ORF">F5144DRAFT_592879</name>
</gene>
<evidence type="ECO:0000313" key="1">
    <source>
        <dbReference type="EMBL" id="KAH6632030.1"/>
    </source>
</evidence>
<dbReference type="Proteomes" id="UP000724584">
    <property type="component" value="Unassembled WGS sequence"/>
</dbReference>
<proteinExistence type="predicted"/>
<organism evidence="1 2">
    <name type="scientific">Chaetomium tenue</name>
    <dbReference type="NCBI Taxonomy" id="1854479"/>
    <lineage>
        <taxon>Eukaryota</taxon>
        <taxon>Fungi</taxon>
        <taxon>Dikarya</taxon>
        <taxon>Ascomycota</taxon>
        <taxon>Pezizomycotina</taxon>
        <taxon>Sordariomycetes</taxon>
        <taxon>Sordariomycetidae</taxon>
        <taxon>Sordariales</taxon>
        <taxon>Chaetomiaceae</taxon>
        <taxon>Chaetomium</taxon>
    </lineage>
</organism>
<keyword evidence="2" id="KW-1185">Reference proteome</keyword>
<reference evidence="1 2" key="1">
    <citation type="journal article" date="2021" name="Nat. Commun.">
        <title>Genetic determinants of endophytism in the Arabidopsis root mycobiome.</title>
        <authorList>
            <person name="Mesny F."/>
            <person name="Miyauchi S."/>
            <person name="Thiergart T."/>
            <person name="Pickel B."/>
            <person name="Atanasova L."/>
            <person name="Karlsson M."/>
            <person name="Huettel B."/>
            <person name="Barry K.W."/>
            <person name="Haridas S."/>
            <person name="Chen C."/>
            <person name="Bauer D."/>
            <person name="Andreopoulos W."/>
            <person name="Pangilinan J."/>
            <person name="LaButti K."/>
            <person name="Riley R."/>
            <person name="Lipzen A."/>
            <person name="Clum A."/>
            <person name="Drula E."/>
            <person name="Henrissat B."/>
            <person name="Kohler A."/>
            <person name="Grigoriev I.V."/>
            <person name="Martin F.M."/>
            <person name="Hacquard S."/>
        </authorList>
    </citation>
    <scope>NUCLEOTIDE SEQUENCE [LARGE SCALE GENOMIC DNA]</scope>
    <source>
        <strain evidence="1 2">MPI-SDFR-AT-0079</strain>
    </source>
</reference>
<comment type="caution">
    <text evidence="1">The sequence shown here is derived from an EMBL/GenBank/DDBJ whole genome shotgun (WGS) entry which is preliminary data.</text>
</comment>
<dbReference type="EMBL" id="JAGIZQ010000004">
    <property type="protein sequence ID" value="KAH6632030.1"/>
    <property type="molecule type" value="Genomic_DNA"/>
</dbReference>
<accession>A0ACB7P6U1</accession>
<evidence type="ECO:0000313" key="2">
    <source>
        <dbReference type="Proteomes" id="UP000724584"/>
    </source>
</evidence>
<protein>
    <submittedName>
        <fullName evidence="1">Uncharacterized protein</fullName>
    </submittedName>
</protein>